<dbReference type="RefSeq" id="XP_070866764.1">
    <property type="nucleotide sequence ID" value="XM_071009202.1"/>
</dbReference>
<protein>
    <submittedName>
        <fullName evidence="2">Uncharacterized protein</fullName>
    </submittedName>
</protein>
<accession>A0ABR4DEN1</accession>
<dbReference type="EMBL" id="JAZGUE010000003">
    <property type="protein sequence ID" value="KAL2268037.1"/>
    <property type="molecule type" value="Genomic_DNA"/>
</dbReference>
<organism evidence="2 3">
    <name type="scientific">Remersonia thermophila</name>
    <dbReference type="NCBI Taxonomy" id="72144"/>
    <lineage>
        <taxon>Eukaryota</taxon>
        <taxon>Fungi</taxon>
        <taxon>Dikarya</taxon>
        <taxon>Ascomycota</taxon>
        <taxon>Pezizomycotina</taxon>
        <taxon>Sordariomycetes</taxon>
        <taxon>Sordariomycetidae</taxon>
        <taxon>Sordariales</taxon>
        <taxon>Sordariales incertae sedis</taxon>
        <taxon>Remersonia</taxon>
    </lineage>
</organism>
<dbReference type="Gene3D" id="6.10.250.370">
    <property type="match status" value="1"/>
</dbReference>
<reference evidence="2 3" key="1">
    <citation type="journal article" date="2024" name="Commun. Biol.">
        <title>Comparative genomic analysis of thermophilic fungi reveals convergent evolutionary adaptations and gene losses.</title>
        <authorList>
            <person name="Steindorff A.S."/>
            <person name="Aguilar-Pontes M.V."/>
            <person name="Robinson A.J."/>
            <person name="Andreopoulos B."/>
            <person name="LaButti K."/>
            <person name="Kuo A."/>
            <person name="Mondo S."/>
            <person name="Riley R."/>
            <person name="Otillar R."/>
            <person name="Haridas S."/>
            <person name="Lipzen A."/>
            <person name="Grimwood J."/>
            <person name="Schmutz J."/>
            <person name="Clum A."/>
            <person name="Reid I.D."/>
            <person name="Moisan M.C."/>
            <person name="Butler G."/>
            <person name="Nguyen T.T.M."/>
            <person name="Dewar K."/>
            <person name="Conant G."/>
            <person name="Drula E."/>
            <person name="Henrissat B."/>
            <person name="Hansel C."/>
            <person name="Singer S."/>
            <person name="Hutchinson M.I."/>
            <person name="de Vries R.P."/>
            <person name="Natvig D.O."/>
            <person name="Powell A.J."/>
            <person name="Tsang A."/>
            <person name="Grigoriev I.V."/>
        </authorList>
    </citation>
    <scope>NUCLEOTIDE SEQUENCE [LARGE SCALE GENOMIC DNA]</scope>
    <source>
        <strain evidence="2 3">ATCC 22073</strain>
    </source>
</reference>
<gene>
    <name evidence="2" type="ORF">VTJ83DRAFT_2883</name>
</gene>
<feature type="coiled-coil region" evidence="1">
    <location>
        <begin position="49"/>
        <end position="192"/>
    </location>
</feature>
<keyword evidence="3" id="KW-1185">Reference proteome</keyword>
<evidence type="ECO:0000313" key="3">
    <source>
        <dbReference type="Proteomes" id="UP001600064"/>
    </source>
</evidence>
<comment type="caution">
    <text evidence="2">The sequence shown here is derived from an EMBL/GenBank/DDBJ whole genome shotgun (WGS) entry which is preliminary data.</text>
</comment>
<keyword evidence="1" id="KW-0175">Coiled coil</keyword>
<dbReference type="Proteomes" id="UP001600064">
    <property type="component" value="Unassembled WGS sequence"/>
</dbReference>
<evidence type="ECO:0000256" key="1">
    <source>
        <dbReference type="SAM" id="Coils"/>
    </source>
</evidence>
<proteinExistence type="predicted"/>
<name>A0ABR4DEN1_9PEZI</name>
<dbReference type="GeneID" id="98123846"/>
<evidence type="ECO:0000313" key="2">
    <source>
        <dbReference type="EMBL" id="KAL2268037.1"/>
    </source>
</evidence>
<sequence>MELEQELTETKQRLSKVTREYDMVKLKLGCEKDQVIEAKDARAVAEKRLLNTEAQFTSVSEKLKEKERQLERTEETLIDLKKILSTTKARLAETENSILPSAQATIADLRSQHTTLLGEKQGLEKDIEQLNAEVRELRMAVTALEMANKRLSTTARQREGLEEQLVKHKAARATLEVEKERILRRLQAAIDRGSEKAIEISRLKRKVAKMAKELFMEKNLIALKTYFGRSRI</sequence>
<dbReference type="SUPFAM" id="SSF57997">
    <property type="entry name" value="Tropomyosin"/>
    <property type="match status" value="1"/>
</dbReference>